<keyword evidence="2" id="KW-1185">Reference proteome</keyword>
<sequence length="142" mass="14456">MGCLWGWQLDRTDSTAVDIIGGDSSGPAGSAVGSAAAKGDSSDVGVFTSIAVAHKAMPPYYTPEEVKAKFDTNATSATNKGSSSGKAGEFTSQAVGDMDVEATTLPDNCNAPFSTGNCKSSGRRLLEVQVCETSGALHICSI</sequence>
<evidence type="ECO:0000313" key="1">
    <source>
        <dbReference type="EMBL" id="WIA13383.1"/>
    </source>
</evidence>
<accession>A0ABY8U126</accession>
<reference evidence="1 2" key="1">
    <citation type="submission" date="2023-05" db="EMBL/GenBank/DDBJ databases">
        <title>A 100% complete, gapless, phased diploid assembly of the Scenedesmus obliquus UTEX 3031 genome.</title>
        <authorList>
            <person name="Biondi T.C."/>
            <person name="Hanschen E.R."/>
            <person name="Kwon T."/>
            <person name="Eng W."/>
            <person name="Kruse C.P.S."/>
            <person name="Koehler S.I."/>
            <person name="Kunde Y."/>
            <person name="Gleasner C.D."/>
            <person name="You Mak K.T."/>
            <person name="Polle J."/>
            <person name="Hovde B.T."/>
            <person name="Starkenburg S.R."/>
        </authorList>
    </citation>
    <scope>NUCLEOTIDE SEQUENCE [LARGE SCALE GENOMIC DNA]</scope>
    <source>
        <strain evidence="1 2">DOE0152z</strain>
    </source>
</reference>
<organism evidence="1 2">
    <name type="scientific">Tetradesmus obliquus</name>
    <name type="common">Green alga</name>
    <name type="synonym">Acutodesmus obliquus</name>
    <dbReference type="NCBI Taxonomy" id="3088"/>
    <lineage>
        <taxon>Eukaryota</taxon>
        <taxon>Viridiplantae</taxon>
        <taxon>Chlorophyta</taxon>
        <taxon>core chlorophytes</taxon>
        <taxon>Chlorophyceae</taxon>
        <taxon>CS clade</taxon>
        <taxon>Sphaeropleales</taxon>
        <taxon>Scenedesmaceae</taxon>
        <taxon>Tetradesmus</taxon>
    </lineage>
</organism>
<gene>
    <name evidence="1" type="ORF">OEZ85_006963</name>
</gene>
<protein>
    <submittedName>
        <fullName evidence="1">Uncharacterized protein</fullName>
    </submittedName>
</protein>
<evidence type="ECO:0000313" key="2">
    <source>
        <dbReference type="Proteomes" id="UP001244341"/>
    </source>
</evidence>
<dbReference type="Proteomes" id="UP001244341">
    <property type="component" value="Chromosome 4b"/>
</dbReference>
<proteinExistence type="predicted"/>
<name>A0ABY8U126_TETOB</name>
<dbReference type="EMBL" id="CP126211">
    <property type="protein sequence ID" value="WIA13383.1"/>
    <property type="molecule type" value="Genomic_DNA"/>
</dbReference>